<protein>
    <submittedName>
        <fullName evidence="1">Uncharacterized protein</fullName>
    </submittedName>
</protein>
<accession>A0A139WHU2</accession>
<gene>
    <name evidence="1" type="primary">AUGUSTUS-3.0.2_33200</name>
    <name evidence="1" type="ORF">TcasGA2_TC033200</name>
</gene>
<proteinExistence type="predicted"/>
<name>A0A139WHU2_TRICA</name>
<dbReference type="AlphaFoldDB" id="A0A139WHU2"/>
<reference evidence="1 2" key="2">
    <citation type="journal article" date="2010" name="Nucleic Acids Res.">
        <title>BeetleBase in 2010: revisions to provide comprehensive genomic information for Tribolium castaneum.</title>
        <authorList>
            <person name="Kim H.S."/>
            <person name="Murphy T."/>
            <person name="Xia J."/>
            <person name="Caragea D."/>
            <person name="Park Y."/>
            <person name="Beeman R.W."/>
            <person name="Lorenzen M.D."/>
            <person name="Butcher S."/>
            <person name="Manak J.R."/>
            <person name="Brown S.J."/>
        </authorList>
    </citation>
    <scope>GENOME REANNOTATION</scope>
    <source>
        <strain evidence="1 2">Georgia GA2</strain>
    </source>
</reference>
<keyword evidence="2" id="KW-1185">Reference proteome</keyword>
<reference evidence="1 2" key="1">
    <citation type="journal article" date="2008" name="Nature">
        <title>The genome of the model beetle and pest Tribolium castaneum.</title>
        <authorList>
            <consortium name="Tribolium Genome Sequencing Consortium"/>
            <person name="Richards S."/>
            <person name="Gibbs R.A."/>
            <person name="Weinstock G.M."/>
            <person name="Brown S.J."/>
            <person name="Denell R."/>
            <person name="Beeman R.W."/>
            <person name="Gibbs R."/>
            <person name="Beeman R.W."/>
            <person name="Brown S.J."/>
            <person name="Bucher G."/>
            <person name="Friedrich M."/>
            <person name="Grimmelikhuijzen C.J."/>
            <person name="Klingler M."/>
            <person name="Lorenzen M."/>
            <person name="Richards S."/>
            <person name="Roth S."/>
            <person name="Schroder R."/>
            <person name="Tautz D."/>
            <person name="Zdobnov E.M."/>
            <person name="Muzny D."/>
            <person name="Gibbs R.A."/>
            <person name="Weinstock G.M."/>
            <person name="Attaway T."/>
            <person name="Bell S."/>
            <person name="Buhay C.J."/>
            <person name="Chandrabose M.N."/>
            <person name="Chavez D."/>
            <person name="Clerk-Blankenburg K.P."/>
            <person name="Cree A."/>
            <person name="Dao M."/>
            <person name="Davis C."/>
            <person name="Chacko J."/>
            <person name="Dinh H."/>
            <person name="Dugan-Rocha S."/>
            <person name="Fowler G."/>
            <person name="Garner T.T."/>
            <person name="Garnes J."/>
            <person name="Gnirke A."/>
            <person name="Hawes A."/>
            <person name="Hernandez J."/>
            <person name="Hines S."/>
            <person name="Holder M."/>
            <person name="Hume J."/>
            <person name="Jhangiani S.N."/>
            <person name="Joshi V."/>
            <person name="Khan Z.M."/>
            <person name="Jackson L."/>
            <person name="Kovar C."/>
            <person name="Kowis A."/>
            <person name="Lee S."/>
            <person name="Lewis L.R."/>
            <person name="Margolis J."/>
            <person name="Morgan M."/>
            <person name="Nazareth L.V."/>
            <person name="Nguyen N."/>
            <person name="Okwuonu G."/>
            <person name="Parker D."/>
            <person name="Richards S."/>
            <person name="Ruiz S.J."/>
            <person name="Santibanez J."/>
            <person name="Savard J."/>
            <person name="Scherer S.E."/>
            <person name="Schneider B."/>
            <person name="Sodergren E."/>
            <person name="Tautz D."/>
            <person name="Vattahil S."/>
            <person name="Villasana D."/>
            <person name="White C.S."/>
            <person name="Wright R."/>
            <person name="Park Y."/>
            <person name="Beeman R.W."/>
            <person name="Lord J."/>
            <person name="Oppert B."/>
            <person name="Lorenzen M."/>
            <person name="Brown S."/>
            <person name="Wang L."/>
            <person name="Savard J."/>
            <person name="Tautz D."/>
            <person name="Richards S."/>
            <person name="Weinstock G."/>
            <person name="Gibbs R.A."/>
            <person name="Liu Y."/>
            <person name="Worley K."/>
            <person name="Weinstock G."/>
            <person name="Elsik C.G."/>
            <person name="Reese J.T."/>
            <person name="Elhaik E."/>
            <person name="Landan G."/>
            <person name="Graur D."/>
            <person name="Arensburger P."/>
            <person name="Atkinson P."/>
            <person name="Beeman R.W."/>
            <person name="Beidler J."/>
            <person name="Brown S.J."/>
            <person name="Demuth J.P."/>
            <person name="Drury D.W."/>
            <person name="Du Y.Z."/>
            <person name="Fujiwara H."/>
            <person name="Lorenzen M."/>
            <person name="Maselli V."/>
            <person name="Osanai M."/>
            <person name="Park Y."/>
            <person name="Robertson H.M."/>
            <person name="Tu Z."/>
            <person name="Wang J.J."/>
            <person name="Wang S."/>
            <person name="Richards S."/>
            <person name="Song H."/>
            <person name="Zhang L."/>
            <person name="Sodergren E."/>
            <person name="Werner D."/>
            <person name="Stanke M."/>
            <person name="Morgenstern B."/>
            <person name="Solovyev V."/>
            <person name="Kosarev P."/>
            <person name="Brown G."/>
            <person name="Chen H.C."/>
            <person name="Ermolaeva O."/>
            <person name="Hlavina W."/>
            <person name="Kapustin Y."/>
            <person name="Kiryutin B."/>
            <person name="Kitts P."/>
            <person name="Maglott D."/>
            <person name="Pruitt K."/>
            <person name="Sapojnikov V."/>
            <person name="Souvorov A."/>
            <person name="Mackey A.J."/>
            <person name="Waterhouse R.M."/>
            <person name="Wyder S."/>
            <person name="Zdobnov E.M."/>
            <person name="Zdobnov E.M."/>
            <person name="Wyder S."/>
            <person name="Kriventseva E.V."/>
            <person name="Kadowaki T."/>
            <person name="Bork P."/>
            <person name="Aranda M."/>
            <person name="Bao R."/>
            <person name="Beermann A."/>
            <person name="Berns N."/>
            <person name="Bolognesi R."/>
            <person name="Bonneton F."/>
            <person name="Bopp D."/>
            <person name="Brown S.J."/>
            <person name="Bucher G."/>
            <person name="Butts T."/>
            <person name="Chaumot A."/>
            <person name="Denell R.E."/>
            <person name="Ferrier D.E."/>
            <person name="Friedrich M."/>
            <person name="Gordon C.M."/>
            <person name="Jindra M."/>
            <person name="Klingler M."/>
            <person name="Lan Q."/>
            <person name="Lattorff H.M."/>
            <person name="Laudet V."/>
            <person name="von Levetsow C."/>
            <person name="Liu Z."/>
            <person name="Lutz R."/>
            <person name="Lynch J.A."/>
            <person name="da Fonseca R.N."/>
            <person name="Posnien N."/>
            <person name="Reuter R."/>
            <person name="Roth S."/>
            <person name="Savard J."/>
            <person name="Schinko J.B."/>
            <person name="Schmitt C."/>
            <person name="Schoppmeier M."/>
            <person name="Schroder R."/>
            <person name="Shippy T.D."/>
            <person name="Simonnet F."/>
            <person name="Marques-Souza H."/>
            <person name="Tautz D."/>
            <person name="Tomoyasu Y."/>
            <person name="Trauner J."/>
            <person name="Van der Zee M."/>
            <person name="Vervoort M."/>
            <person name="Wittkopp N."/>
            <person name="Wimmer E.A."/>
            <person name="Yang X."/>
            <person name="Jones A.K."/>
            <person name="Sattelle D.B."/>
            <person name="Ebert P.R."/>
            <person name="Nelson D."/>
            <person name="Scott J.G."/>
            <person name="Beeman R.W."/>
            <person name="Muthukrishnan S."/>
            <person name="Kramer K.J."/>
            <person name="Arakane Y."/>
            <person name="Beeman R.W."/>
            <person name="Zhu Q."/>
            <person name="Hogenkamp D."/>
            <person name="Dixit R."/>
            <person name="Oppert B."/>
            <person name="Jiang H."/>
            <person name="Zou Z."/>
            <person name="Marshall J."/>
            <person name="Elpidina E."/>
            <person name="Vinokurov K."/>
            <person name="Oppert C."/>
            <person name="Zou Z."/>
            <person name="Evans J."/>
            <person name="Lu Z."/>
            <person name="Zhao P."/>
            <person name="Sumathipala N."/>
            <person name="Altincicek B."/>
            <person name="Vilcinskas A."/>
            <person name="Williams M."/>
            <person name="Hultmark D."/>
            <person name="Hetru C."/>
            <person name="Jiang H."/>
            <person name="Grimmelikhuijzen C.J."/>
            <person name="Hauser F."/>
            <person name="Cazzamali G."/>
            <person name="Williamson M."/>
            <person name="Park Y."/>
            <person name="Li B."/>
            <person name="Tanaka Y."/>
            <person name="Predel R."/>
            <person name="Neupert S."/>
            <person name="Schachtner J."/>
            <person name="Verleyen P."/>
            <person name="Raible F."/>
            <person name="Bork P."/>
            <person name="Friedrich M."/>
            <person name="Walden K.K."/>
            <person name="Robertson H.M."/>
            <person name="Angeli S."/>
            <person name="Foret S."/>
            <person name="Bucher G."/>
            <person name="Schuetz S."/>
            <person name="Maleszka R."/>
            <person name="Wimmer E.A."/>
            <person name="Beeman R.W."/>
            <person name="Lorenzen M."/>
            <person name="Tomoyasu Y."/>
            <person name="Miller S.C."/>
            <person name="Grossmann D."/>
            <person name="Bucher G."/>
        </authorList>
    </citation>
    <scope>NUCLEOTIDE SEQUENCE [LARGE SCALE GENOMIC DNA]</scope>
    <source>
        <strain evidence="1 2">Georgia GA2</strain>
    </source>
</reference>
<organism evidence="1 2">
    <name type="scientific">Tribolium castaneum</name>
    <name type="common">Red flour beetle</name>
    <dbReference type="NCBI Taxonomy" id="7070"/>
    <lineage>
        <taxon>Eukaryota</taxon>
        <taxon>Metazoa</taxon>
        <taxon>Ecdysozoa</taxon>
        <taxon>Arthropoda</taxon>
        <taxon>Hexapoda</taxon>
        <taxon>Insecta</taxon>
        <taxon>Pterygota</taxon>
        <taxon>Neoptera</taxon>
        <taxon>Endopterygota</taxon>
        <taxon>Coleoptera</taxon>
        <taxon>Polyphaga</taxon>
        <taxon>Cucujiformia</taxon>
        <taxon>Tenebrionidae</taxon>
        <taxon>Tenebrionidae incertae sedis</taxon>
        <taxon>Tribolium</taxon>
    </lineage>
</organism>
<evidence type="ECO:0000313" key="1">
    <source>
        <dbReference type="EMBL" id="KYB27337.1"/>
    </source>
</evidence>
<sequence>MCSLLVYLSALDLFNRILDVGVEKFEEFILLWKKSQLCKQIISVICAKLQTWLGKNYYKKTVYKF</sequence>
<dbReference type="EMBL" id="KQ971343">
    <property type="protein sequence ID" value="KYB27337.1"/>
    <property type="molecule type" value="Genomic_DNA"/>
</dbReference>
<dbReference type="InParanoid" id="A0A139WHU2"/>
<dbReference type="Proteomes" id="UP000007266">
    <property type="component" value="Linkage group 5"/>
</dbReference>
<evidence type="ECO:0000313" key="2">
    <source>
        <dbReference type="Proteomes" id="UP000007266"/>
    </source>
</evidence>